<dbReference type="Gene3D" id="2.60.120.10">
    <property type="entry name" value="Jelly Rolls"/>
    <property type="match status" value="1"/>
</dbReference>
<dbReference type="InterPro" id="IPR013096">
    <property type="entry name" value="Cupin_2"/>
</dbReference>
<dbReference type="Pfam" id="PF07883">
    <property type="entry name" value="Cupin_2"/>
    <property type="match status" value="1"/>
</dbReference>
<dbReference type="PANTHER" id="PTHR38599:SF1">
    <property type="entry name" value="CUPIN DOMAIN PROTEIN (AFU_ORTHOLOGUE AFUA_3G13620)"/>
    <property type="match status" value="1"/>
</dbReference>
<organism evidence="3 4">
    <name type="scientific">Chryseolinea lacunae</name>
    <dbReference type="NCBI Taxonomy" id="2801331"/>
    <lineage>
        <taxon>Bacteria</taxon>
        <taxon>Pseudomonadati</taxon>
        <taxon>Bacteroidota</taxon>
        <taxon>Cytophagia</taxon>
        <taxon>Cytophagales</taxon>
        <taxon>Fulvivirgaceae</taxon>
        <taxon>Chryseolinea</taxon>
    </lineage>
</organism>
<reference evidence="3 4" key="1">
    <citation type="submission" date="2021-01" db="EMBL/GenBank/DDBJ databases">
        <title>Chryseolinea sp. Jin1 Genome sequencing and assembly.</title>
        <authorList>
            <person name="Kim I."/>
        </authorList>
    </citation>
    <scope>NUCLEOTIDE SEQUENCE [LARGE SCALE GENOMIC DNA]</scope>
    <source>
        <strain evidence="3 4">Jin1</strain>
    </source>
</reference>
<feature type="domain" description="Cupin type-2" evidence="2">
    <location>
        <begin position="58"/>
        <end position="130"/>
    </location>
</feature>
<dbReference type="SUPFAM" id="SSF51182">
    <property type="entry name" value="RmlC-like cupins"/>
    <property type="match status" value="1"/>
</dbReference>
<protein>
    <submittedName>
        <fullName evidence="3">Cupin domain-containing protein</fullName>
    </submittedName>
</protein>
<gene>
    <name evidence="3" type="ORF">JI741_06265</name>
</gene>
<feature type="signal peptide" evidence="1">
    <location>
        <begin position="1"/>
        <end position="21"/>
    </location>
</feature>
<accession>A0ABS1KMY4</accession>
<evidence type="ECO:0000259" key="2">
    <source>
        <dbReference type="Pfam" id="PF07883"/>
    </source>
</evidence>
<dbReference type="InterPro" id="IPR014710">
    <property type="entry name" value="RmlC-like_jellyroll"/>
</dbReference>
<feature type="chain" id="PRO_5047250341" evidence="1">
    <location>
        <begin position="22"/>
        <end position="149"/>
    </location>
</feature>
<sequence length="149" mass="16754">MTLCKSMLAAVFFIMLTTAQAQHHEKTKEAQGPLLFSPVLSQVLSDPELADFKMESTVLTVVPGGVDTVSHRHDCELFGYVMEGEVEIALVTKQLKKYGAGQMFYEPRNILHTYTHNASTKKPAKILLIFIIKKDRQGYTPEYVPAEKH</sequence>
<keyword evidence="4" id="KW-1185">Reference proteome</keyword>
<evidence type="ECO:0000256" key="1">
    <source>
        <dbReference type="SAM" id="SignalP"/>
    </source>
</evidence>
<dbReference type="Proteomes" id="UP000613030">
    <property type="component" value="Unassembled WGS sequence"/>
</dbReference>
<evidence type="ECO:0000313" key="3">
    <source>
        <dbReference type="EMBL" id="MBL0740814.1"/>
    </source>
</evidence>
<dbReference type="PANTHER" id="PTHR38599">
    <property type="entry name" value="CUPIN DOMAIN PROTEIN (AFU_ORTHOLOGUE AFUA_3G13620)"/>
    <property type="match status" value="1"/>
</dbReference>
<dbReference type="EMBL" id="JAERRB010000002">
    <property type="protein sequence ID" value="MBL0740814.1"/>
    <property type="molecule type" value="Genomic_DNA"/>
</dbReference>
<keyword evidence="1" id="KW-0732">Signal</keyword>
<dbReference type="InterPro" id="IPR011051">
    <property type="entry name" value="RmlC_Cupin_sf"/>
</dbReference>
<evidence type="ECO:0000313" key="4">
    <source>
        <dbReference type="Proteomes" id="UP000613030"/>
    </source>
</evidence>
<dbReference type="RefSeq" id="WP_202008191.1">
    <property type="nucleotide sequence ID" value="NZ_JAERRB010000002.1"/>
</dbReference>
<proteinExistence type="predicted"/>
<name>A0ABS1KMY4_9BACT</name>
<comment type="caution">
    <text evidence="3">The sequence shown here is derived from an EMBL/GenBank/DDBJ whole genome shotgun (WGS) entry which is preliminary data.</text>
</comment>